<evidence type="ECO:0000256" key="2">
    <source>
        <dbReference type="ARBA" id="ARBA00023015"/>
    </source>
</evidence>
<reference evidence="6 7" key="1">
    <citation type="submission" date="2017-03" db="EMBL/GenBank/DDBJ databases">
        <authorList>
            <person name="Afonso C.L."/>
            <person name="Miller P.J."/>
            <person name="Scott M.A."/>
            <person name="Spackman E."/>
            <person name="Goraichik I."/>
            <person name="Dimitrov K.M."/>
            <person name="Suarez D.L."/>
            <person name="Swayne D.E."/>
        </authorList>
    </citation>
    <scope>NUCLEOTIDE SEQUENCE [LARGE SCALE GENOMIC DNA]</scope>
    <source>
        <strain evidence="6 7">CECT 7751</strain>
    </source>
</reference>
<feature type="domain" description="HTH lysR-type" evidence="5">
    <location>
        <begin position="1"/>
        <end position="59"/>
    </location>
</feature>
<dbReference type="GO" id="GO:0006351">
    <property type="term" value="P:DNA-templated transcription"/>
    <property type="evidence" value="ECO:0007669"/>
    <property type="project" value="TreeGrafter"/>
</dbReference>
<dbReference type="EMBL" id="FWFN01000005">
    <property type="protein sequence ID" value="SLN57639.1"/>
    <property type="molecule type" value="Genomic_DNA"/>
</dbReference>
<dbReference type="InterPro" id="IPR005119">
    <property type="entry name" value="LysR_subst-bd"/>
</dbReference>
<dbReference type="InterPro" id="IPR000847">
    <property type="entry name" value="LysR_HTH_N"/>
</dbReference>
<dbReference type="OrthoDB" id="9813056at2"/>
<evidence type="ECO:0000256" key="1">
    <source>
        <dbReference type="ARBA" id="ARBA00009437"/>
    </source>
</evidence>
<accession>A0A1X6ZPB1</accession>
<evidence type="ECO:0000313" key="6">
    <source>
        <dbReference type="EMBL" id="SLN57639.1"/>
    </source>
</evidence>
<dbReference type="GO" id="GO:0003700">
    <property type="term" value="F:DNA-binding transcription factor activity"/>
    <property type="evidence" value="ECO:0007669"/>
    <property type="project" value="InterPro"/>
</dbReference>
<dbReference type="Gene3D" id="1.10.10.10">
    <property type="entry name" value="Winged helix-like DNA-binding domain superfamily/Winged helix DNA-binding domain"/>
    <property type="match status" value="1"/>
</dbReference>
<dbReference type="Gene3D" id="3.40.190.290">
    <property type="match status" value="1"/>
</dbReference>
<dbReference type="InterPro" id="IPR036388">
    <property type="entry name" value="WH-like_DNA-bd_sf"/>
</dbReference>
<dbReference type="Pfam" id="PF00126">
    <property type="entry name" value="HTH_1"/>
    <property type="match status" value="1"/>
</dbReference>
<dbReference type="CDD" id="cd08422">
    <property type="entry name" value="PBP2_CrgA_like"/>
    <property type="match status" value="1"/>
</dbReference>
<dbReference type="InterPro" id="IPR058163">
    <property type="entry name" value="LysR-type_TF_proteobact-type"/>
</dbReference>
<protein>
    <submittedName>
        <fullName evidence="6">HTH-type transcriptional regulator DmlR</fullName>
    </submittedName>
</protein>
<gene>
    <name evidence="6" type="primary">dmlR_6</name>
    <name evidence="6" type="ORF">PSM7751_02899</name>
</gene>
<dbReference type="RefSeq" id="WP_085888918.1">
    <property type="nucleotide sequence ID" value="NZ_FWFN01000005.1"/>
</dbReference>
<keyword evidence="4" id="KW-0804">Transcription</keyword>
<keyword evidence="7" id="KW-1185">Reference proteome</keyword>
<keyword evidence="2" id="KW-0805">Transcription regulation</keyword>
<dbReference type="FunFam" id="1.10.10.10:FF:000001">
    <property type="entry name" value="LysR family transcriptional regulator"/>
    <property type="match status" value="1"/>
</dbReference>
<dbReference type="Proteomes" id="UP000193963">
    <property type="component" value="Unassembled WGS sequence"/>
</dbReference>
<evidence type="ECO:0000313" key="7">
    <source>
        <dbReference type="Proteomes" id="UP000193963"/>
    </source>
</evidence>
<dbReference type="SUPFAM" id="SSF53850">
    <property type="entry name" value="Periplasmic binding protein-like II"/>
    <property type="match status" value="1"/>
</dbReference>
<dbReference type="PANTHER" id="PTHR30537:SF35">
    <property type="entry name" value="TRANSCRIPTIONAL REGULATORY PROTEIN"/>
    <property type="match status" value="1"/>
</dbReference>
<dbReference type="PANTHER" id="PTHR30537">
    <property type="entry name" value="HTH-TYPE TRANSCRIPTIONAL REGULATOR"/>
    <property type="match status" value="1"/>
</dbReference>
<dbReference type="PROSITE" id="PS50931">
    <property type="entry name" value="HTH_LYSR"/>
    <property type="match status" value="1"/>
</dbReference>
<dbReference type="Pfam" id="PF03466">
    <property type="entry name" value="LysR_substrate"/>
    <property type="match status" value="1"/>
</dbReference>
<evidence type="ECO:0000256" key="4">
    <source>
        <dbReference type="ARBA" id="ARBA00023163"/>
    </source>
</evidence>
<proteinExistence type="inferred from homology"/>
<evidence type="ECO:0000259" key="5">
    <source>
        <dbReference type="PROSITE" id="PS50931"/>
    </source>
</evidence>
<dbReference type="InterPro" id="IPR036390">
    <property type="entry name" value="WH_DNA-bd_sf"/>
</dbReference>
<name>A0A1X6ZPB1_9RHOB</name>
<dbReference type="SUPFAM" id="SSF46785">
    <property type="entry name" value="Winged helix' DNA-binding domain"/>
    <property type="match status" value="1"/>
</dbReference>
<sequence length="332" mass="35852">MDTIDNMRTFLAVVRAGSFSAAARNLDTVPSVISKKINRLEDQIGAPLFIRSTRKLELTETGAQVHPRFMAIVADVTDAFADLRAHGSPMAGTLRIKCPTTLCVLHFGRIITEFQAAHPEARIDLVLMDRSVNPLEEGFDIAIGAIPTSYPNVEATPLCPYPRSTVASPGYLAQAGELSHPRHLLNHDCLSFHPIGSNWVFEGRQGPVSVEINPHFSVNDSQVLVEAALADLGVAVVADYLARPYVARGELCRVLEEYTIPDLWVSAWVPVSRAQDRLVVAMCDWLREAVQPVAPWDHGASEGGAAGHAAAQLLTSRSAGPARSAGRPPEGT</sequence>
<organism evidence="6 7">
    <name type="scientific">Pseudooceanicola marinus</name>
    <dbReference type="NCBI Taxonomy" id="396013"/>
    <lineage>
        <taxon>Bacteria</taxon>
        <taxon>Pseudomonadati</taxon>
        <taxon>Pseudomonadota</taxon>
        <taxon>Alphaproteobacteria</taxon>
        <taxon>Rhodobacterales</taxon>
        <taxon>Paracoccaceae</taxon>
        <taxon>Pseudooceanicola</taxon>
    </lineage>
</organism>
<dbReference type="AlphaFoldDB" id="A0A1X6ZPB1"/>
<dbReference type="GO" id="GO:0043565">
    <property type="term" value="F:sequence-specific DNA binding"/>
    <property type="evidence" value="ECO:0007669"/>
    <property type="project" value="TreeGrafter"/>
</dbReference>
<evidence type="ECO:0000256" key="3">
    <source>
        <dbReference type="ARBA" id="ARBA00023125"/>
    </source>
</evidence>
<comment type="similarity">
    <text evidence="1">Belongs to the LysR transcriptional regulatory family.</text>
</comment>
<keyword evidence="3" id="KW-0238">DNA-binding</keyword>